<proteinExistence type="predicted"/>
<evidence type="ECO:0000256" key="2">
    <source>
        <dbReference type="SAM" id="SignalP"/>
    </source>
</evidence>
<reference evidence="4" key="1">
    <citation type="submission" date="2017-01" db="EMBL/GenBank/DDBJ databases">
        <authorList>
            <person name="Varghese N."/>
            <person name="Submissions S."/>
        </authorList>
    </citation>
    <scope>NUCLEOTIDE SEQUENCE [LARGE SCALE GENOMIC DNA]</scope>
    <source>
        <strain evidence="4">DSM 19945</strain>
    </source>
</reference>
<dbReference type="EMBL" id="FTOG01000009">
    <property type="protein sequence ID" value="SIT07103.1"/>
    <property type="molecule type" value="Genomic_DNA"/>
</dbReference>
<dbReference type="AlphaFoldDB" id="A0A1N7P944"/>
<accession>A0A1N7P944</accession>
<gene>
    <name evidence="3" type="ORF">SAMN05421580_109150</name>
</gene>
<name>A0A1N7P944_9RHOB</name>
<dbReference type="Proteomes" id="UP000186221">
    <property type="component" value="Unassembled WGS sequence"/>
</dbReference>
<evidence type="ECO:0000313" key="3">
    <source>
        <dbReference type="EMBL" id="SIT07103.1"/>
    </source>
</evidence>
<feature type="chain" id="PRO_5009943785" evidence="2">
    <location>
        <begin position="21"/>
        <end position="111"/>
    </location>
</feature>
<sequence>MRSLFLLSLAFTLASASAYAEIPQCPKGQSLKDNQCECDDPNTEKKDDGTCGVMLLPNGKVAVGEATNVVGLVPLIAGAGVSAAAALAGGGGGGGGANATGATGATSGTGN</sequence>
<evidence type="ECO:0000256" key="1">
    <source>
        <dbReference type="SAM" id="MobiDB-lite"/>
    </source>
</evidence>
<evidence type="ECO:0000313" key="4">
    <source>
        <dbReference type="Proteomes" id="UP000186221"/>
    </source>
</evidence>
<feature type="signal peptide" evidence="2">
    <location>
        <begin position="1"/>
        <end position="20"/>
    </location>
</feature>
<feature type="compositionally biased region" description="Low complexity" evidence="1">
    <location>
        <begin position="99"/>
        <end position="111"/>
    </location>
</feature>
<organism evidence="3 4">
    <name type="scientific">Rhodobacter aestuarii</name>
    <dbReference type="NCBI Taxonomy" id="453582"/>
    <lineage>
        <taxon>Bacteria</taxon>
        <taxon>Pseudomonadati</taxon>
        <taxon>Pseudomonadota</taxon>
        <taxon>Alphaproteobacteria</taxon>
        <taxon>Rhodobacterales</taxon>
        <taxon>Rhodobacter group</taxon>
        <taxon>Rhodobacter</taxon>
    </lineage>
</organism>
<keyword evidence="2" id="KW-0732">Signal</keyword>
<keyword evidence="4" id="KW-1185">Reference proteome</keyword>
<protein>
    <submittedName>
        <fullName evidence="3">Uncharacterized protein</fullName>
    </submittedName>
</protein>
<feature type="region of interest" description="Disordered" evidence="1">
    <location>
        <begin position="90"/>
        <end position="111"/>
    </location>
</feature>
<dbReference type="RefSeq" id="WP_076485659.1">
    <property type="nucleotide sequence ID" value="NZ_FTOG01000009.1"/>
</dbReference>